<evidence type="ECO:0000256" key="3">
    <source>
        <dbReference type="ARBA" id="ARBA00022448"/>
    </source>
</evidence>
<dbReference type="Gene3D" id="2.130.10.10">
    <property type="entry name" value="YVTN repeat-like/Quinoprotein amine dehydrogenase"/>
    <property type="match status" value="1"/>
</dbReference>
<dbReference type="Proteomes" id="UP000001593">
    <property type="component" value="Unassembled WGS sequence"/>
</dbReference>
<keyword evidence="11" id="KW-1185">Reference proteome</keyword>
<feature type="non-terminal residue" evidence="10">
    <location>
        <position position="1"/>
    </location>
</feature>
<evidence type="ECO:0000256" key="4">
    <source>
        <dbReference type="ARBA" id="ARBA00022574"/>
    </source>
</evidence>
<protein>
    <recommendedName>
        <fullName evidence="12">GATOR complex protein WDR24</fullName>
    </recommendedName>
</protein>
<keyword evidence="7" id="KW-0931">ER-Golgi transport</keyword>
<dbReference type="PANTHER" id="PTHR13923">
    <property type="entry name" value="SEC31-RELATED PROTEIN"/>
    <property type="match status" value="1"/>
</dbReference>
<dbReference type="InterPro" id="IPR036322">
    <property type="entry name" value="WD40_repeat_dom_sf"/>
</dbReference>
<keyword evidence="5" id="KW-0677">Repeat</keyword>
<evidence type="ECO:0000313" key="11">
    <source>
        <dbReference type="Proteomes" id="UP000001593"/>
    </source>
</evidence>
<evidence type="ECO:0000256" key="9">
    <source>
        <dbReference type="PROSITE-ProRule" id="PRU00221"/>
    </source>
</evidence>
<dbReference type="GO" id="GO:0005783">
    <property type="term" value="C:endoplasmic reticulum"/>
    <property type="evidence" value="ECO:0007669"/>
    <property type="project" value="UniProtKB-SubCell"/>
</dbReference>
<feature type="repeat" description="WD" evidence="9">
    <location>
        <begin position="50"/>
        <end position="86"/>
    </location>
</feature>
<dbReference type="InParanoid" id="A7T3X9"/>
<evidence type="ECO:0000256" key="8">
    <source>
        <dbReference type="ARBA" id="ARBA00022927"/>
    </source>
</evidence>
<evidence type="ECO:0000256" key="1">
    <source>
        <dbReference type="ARBA" id="ARBA00004240"/>
    </source>
</evidence>
<gene>
    <name evidence="10" type="ORF">NEMVEDRAFT_v1g4796</name>
</gene>
<keyword evidence="4 9" id="KW-0853">WD repeat</keyword>
<dbReference type="GO" id="GO:0006888">
    <property type="term" value="P:endoplasmic reticulum to Golgi vesicle-mediated transport"/>
    <property type="evidence" value="ECO:0007669"/>
    <property type="project" value="InterPro"/>
</dbReference>
<dbReference type="PANTHER" id="PTHR13923:SF11">
    <property type="entry name" value="SECRETORY 31, ISOFORM D"/>
    <property type="match status" value="1"/>
</dbReference>
<dbReference type="GO" id="GO:0015031">
    <property type="term" value="P:protein transport"/>
    <property type="evidence" value="ECO:0007669"/>
    <property type="project" value="UniProtKB-KW"/>
</dbReference>
<keyword evidence="3" id="KW-0813">Transport</keyword>
<proteinExistence type="inferred from homology"/>
<dbReference type="InterPro" id="IPR019775">
    <property type="entry name" value="WD40_repeat_CS"/>
</dbReference>
<dbReference type="eggNOG" id="KOG0307">
    <property type="taxonomic scope" value="Eukaryota"/>
</dbReference>
<evidence type="ECO:0000313" key="10">
    <source>
        <dbReference type="EMBL" id="EDO29334.1"/>
    </source>
</evidence>
<dbReference type="InterPro" id="IPR040251">
    <property type="entry name" value="SEC31-like"/>
</dbReference>
<dbReference type="SMART" id="SM00320">
    <property type="entry name" value="WD40"/>
    <property type="match status" value="1"/>
</dbReference>
<evidence type="ECO:0000256" key="2">
    <source>
        <dbReference type="ARBA" id="ARBA00009358"/>
    </source>
</evidence>
<dbReference type="AlphaFoldDB" id="A7T3X9"/>
<comment type="subcellular location">
    <subcellularLocation>
        <location evidence="1">Endoplasmic reticulum</location>
    </subcellularLocation>
</comment>
<dbReference type="PROSITE" id="PS00678">
    <property type="entry name" value="WD_REPEATS_1"/>
    <property type="match status" value="1"/>
</dbReference>
<reference evidence="10 11" key="1">
    <citation type="journal article" date="2007" name="Science">
        <title>Sea anemone genome reveals ancestral eumetazoan gene repertoire and genomic organization.</title>
        <authorList>
            <person name="Putnam N.H."/>
            <person name="Srivastava M."/>
            <person name="Hellsten U."/>
            <person name="Dirks B."/>
            <person name="Chapman J."/>
            <person name="Salamov A."/>
            <person name="Terry A."/>
            <person name="Shapiro H."/>
            <person name="Lindquist E."/>
            <person name="Kapitonov V.V."/>
            <person name="Jurka J."/>
            <person name="Genikhovich G."/>
            <person name="Grigoriev I.V."/>
            <person name="Lucas S.M."/>
            <person name="Steele R.E."/>
            <person name="Finnerty J.R."/>
            <person name="Technau U."/>
            <person name="Martindale M.Q."/>
            <person name="Rokhsar D.S."/>
        </authorList>
    </citation>
    <scope>NUCLEOTIDE SEQUENCE [LARGE SCALE GENOMIC DNA]</scope>
    <source>
        <strain evidence="11">CH2 X CH6</strain>
    </source>
</reference>
<evidence type="ECO:0008006" key="12">
    <source>
        <dbReference type="Google" id="ProtNLM"/>
    </source>
</evidence>
<dbReference type="HOGENOM" id="CLU_2352615_0_0_1"/>
<accession>A7T3X9</accession>
<dbReference type="EMBL" id="DS470686">
    <property type="protein sequence ID" value="EDO29334.1"/>
    <property type="molecule type" value="Genomic_DNA"/>
</dbReference>
<organism evidence="10 11">
    <name type="scientific">Nematostella vectensis</name>
    <name type="common">Starlet sea anemone</name>
    <dbReference type="NCBI Taxonomy" id="45351"/>
    <lineage>
        <taxon>Eukaryota</taxon>
        <taxon>Metazoa</taxon>
        <taxon>Cnidaria</taxon>
        <taxon>Anthozoa</taxon>
        <taxon>Hexacorallia</taxon>
        <taxon>Actiniaria</taxon>
        <taxon>Edwardsiidae</taxon>
        <taxon>Nematostella</taxon>
    </lineage>
</organism>
<keyword evidence="8" id="KW-0653">Protein transport</keyword>
<dbReference type="STRING" id="45351.A7T3X9"/>
<name>A7T3X9_NEMVE</name>
<keyword evidence="6" id="KW-0256">Endoplasmic reticulum</keyword>
<dbReference type="PROSITE" id="PS50082">
    <property type="entry name" value="WD_REPEATS_2"/>
    <property type="match status" value="1"/>
</dbReference>
<dbReference type="InterPro" id="IPR015943">
    <property type="entry name" value="WD40/YVTN_repeat-like_dom_sf"/>
</dbReference>
<evidence type="ECO:0000256" key="7">
    <source>
        <dbReference type="ARBA" id="ARBA00022892"/>
    </source>
</evidence>
<evidence type="ECO:0000256" key="6">
    <source>
        <dbReference type="ARBA" id="ARBA00022824"/>
    </source>
</evidence>
<dbReference type="PhylomeDB" id="A7T3X9"/>
<comment type="similarity">
    <text evidence="2">Belongs to the WD repeat SEC31 family.</text>
</comment>
<dbReference type="PROSITE" id="PS50294">
    <property type="entry name" value="WD_REPEATS_REGION"/>
    <property type="match status" value="1"/>
</dbReference>
<feature type="non-terminal residue" evidence="10">
    <location>
        <position position="97"/>
    </location>
</feature>
<evidence type="ECO:0000256" key="5">
    <source>
        <dbReference type="ARBA" id="ARBA00022737"/>
    </source>
</evidence>
<sequence length="97" mass="10446">HKLVWSPFGMSEDSPSNGLIIGGTDNGEIVIYNANKILKGQKDNLIFAQTNKHSGAVQALDFNPFQPNLLASGASDSEIFIWDMNSPGEHFTPGAKS</sequence>
<dbReference type="SUPFAM" id="SSF50978">
    <property type="entry name" value="WD40 repeat-like"/>
    <property type="match status" value="1"/>
</dbReference>
<dbReference type="InterPro" id="IPR001680">
    <property type="entry name" value="WD40_rpt"/>
</dbReference>